<evidence type="ECO:0000256" key="1">
    <source>
        <dbReference type="SAM" id="MobiDB-lite"/>
    </source>
</evidence>
<dbReference type="AlphaFoldDB" id="A0A7D9M2Q3"/>
<evidence type="ECO:0000313" key="2">
    <source>
        <dbReference type="EMBL" id="CAB4040664.1"/>
    </source>
</evidence>
<evidence type="ECO:0000313" key="3">
    <source>
        <dbReference type="Proteomes" id="UP001152795"/>
    </source>
</evidence>
<reference evidence="2" key="1">
    <citation type="submission" date="2020-04" db="EMBL/GenBank/DDBJ databases">
        <authorList>
            <person name="Alioto T."/>
            <person name="Alioto T."/>
            <person name="Gomez Garrido J."/>
        </authorList>
    </citation>
    <scope>NUCLEOTIDE SEQUENCE</scope>
    <source>
        <strain evidence="2">A484AB</strain>
    </source>
</reference>
<keyword evidence="3" id="KW-1185">Reference proteome</keyword>
<comment type="caution">
    <text evidence="2">The sequence shown here is derived from an EMBL/GenBank/DDBJ whole genome shotgun (WGS) entry which is preliminary data.</text>
</comment>
<sequence length="67" mass="7594">MNHDEATKNHPGGENSKPSHERETRMYSTEARDYAFASLKLYVSNLNPKCTVFFQLPKSNVALHDAV</sequence>
<feature type="non-terminal residue" evidence="2">
    <location>
        <position position="67"/>
    </location>
</feature>
<protein>
    <submittedName>
        <fullName evidence="2">Uncharacterized protein</fullName>
    </submittedName>
</protein>
<gene>
    <name evidence="2" type="ORF">PACLA_8A044965</name>
</gene>
<feature type="region of interest" description="Disordered" evidence="1">
    <location>
        <begin position="1"/>
        <end position="27"/>
    </location>
</feature>
<proteinExistence type="predicted"/>
<dbReference type="Proteomes" id="UP001152795">
    <property type="component" value="Unassembled WGS sequence"/>
</dbReference>
<feature type="compositionally biased region" description="Basic and acidic residues" evidence="1">
    <location>
        <begin position="17"/>
        <end position="27"/>
    </location>
</feature>
<accession>A0A7D9M2Q3</accession>
<dbReference type="EMBL" id="CACRXK020027089">
    <property type="protein sequence ID" value="CAB4040664.1"/>
    <property type="molecule type" value="Genomic_DNA"/>
</dbReference>
<organism evidence="2 3">
    <name type="scientific">Paramuricea clavata</name>
    <name type="common">Red gorgonian</name>
    <name type="synonym">Violescent sea-whip</name>
    <dbReference type="NCBI Taxonomy" id="317549"/>
    <lineage>
        <taxon>Eukaryota</taxon>
        <taxon>Metazoa</taxon>
        <taxon>Cnidaria</taxon>
        <taxon>Anthozoa</taxon>
        <taxon>Octocorallia</taxon>
        <taxon>Malacalcyonacea</taxon>
        <taxon>Plexauridae</taxon>
        <taxon>Paramuricea</taxon>
    </lineage>
</organism>
<name>A0A7D9M2Q3_PARCT</name>